<dbReference type="PROSITE" id="PS50110">
    <property type="entry name" value="RESPONSE_REGULATORY"/>
    <property type="match status" value="1"/>
</dbReference>
<protein>
    <submittedName>
        <fullName evidence="8">DNA-binding NarL/FixJ family response regulator</fullName>
    </submittedName>
</protein>
<dbReference type="Proteomes" id="UP001160499">
    <property type="component" value="Unassembled WGS sequence"/>
</dbReference>
<evidence type="ECO:0000256" key="5">
    <source>
        <dbReference type="PROSITE-ProRule" id="PRU00169"/>
    </source>
</evidence>
<gene>
    <name evidence="8" type="ORF">M2283_009296</name>
</gene>
<dbReference type="InterPro" id="IPR000792">
    <property type="entry name" value="Tscrpt_reg_LuxR_C"/>
</dbReference>
<dbReference type="CDD" id="cd06170">
    <property type="entry name" value="LuxR_C_like"/>
    <property type="match status" value="1"/>
</dbReference>
<dbReference type="SUPFAM" id="SSF46894">
    <property type="entry name" value="C-terminal effector domain of the bipartite response regulators"/>
    <property type="match status" value="1"/>
</dbReference>
<dbReference type="InterPro" id="IPR058245">
    <property type="entry name" value="NreC/VraR/RcsB-like_REC"/>
</dbReference>
<evidence type="ECO:0000259" key="6">
    <source>
        <dbReference type="PROSITE" id="PS50043"/>
    </source>
</evidence>
<feature type="domain" description="Response regulatory" evidence="7">
    <location>
        <begin position="3"/>
        <end position="121"/>
    </location>
</feature>
<keyword evidence="3 8" id="KW-0238">DNA-binding</keyword>
<dbReference type="PANTHER" id="PTHR43214:SF24">
    <property type="entry name" value="TRANSCRIPTIONAL REGULATORY PROTEIN NARL-RELATED"/>
    <property type="match status" value="1"/>
</dbReference>
<proteinExistence type="predicted"/>
<dbReference type="Pfam" id="PF00072">
    <property type="entry name" value="Response_reg"/>
    <property type="match status" value="1"/>
</dbReference>
<keyword evidence="2" id="KW-0805">Transcription regulation</keyword>
<keyword evidence="9" id="KW-1185">Reference proteome</keyword>
<comment type="caution">
    <text evidence="8">The sequence shown here is derived from an EMBL/GenBank/DDBJ whole genome shotgun (WGS) entry which is preliminary data.</text>
</comment>
<reference evidence="8 9" key="1">
    <citation type="submission" date="2023-04" db="EMBL/GenBank/DDBJ databases">
        <title>Forest soil microbial communities from Buena Vista Peninsula, Colon Province, Panama.</title>
        <authorList>
            <person name="Bouskill N."/>
        </authorList>
    </citation>
    <scope>NUCLEOTIDE SEQUENCE [LARGE SCALE GENOMIC DNA]</scope>
    <source>
        <strain evidence="8 9">GGS1</strain>
    </source>
</reference>
<dbReference type="InterPro" id="IPR011006">
    <property type="entry name" value="CheY-like_superfamily"/>
</dbReference>
<dbReference type="RefSeq" id="WP_348538985.1">
    <property type="nucleotide sequence ID" value="NZ_JARXVH010000028.1"/>
</dbReference>
<feature type="domain" description="HTH luxR-type" evidence="6">
    <location>
        <begin position="150"/>
        <end position="215"/>
    </location>
</feature>
<dbReference type="InterPro" id="IPR016032">
    <property type="entry name" value="Sig_transdc_resp-reg_C-effctor"/>
</dbReference>
<evidence type="ECO:0000259" key="7">
    <source>
        <dbReference type="PROSITE" id="PS50110"/>
    </source>
</evidence>
<dbReference type="PRINTS" id="PR00038">
    <property type="entry name" value="HTHLUXR"/>
</dbReference>
<name>A0ABT6M062_9ACTN</name>
<evidence type="ECO:0000256" key="2">
    <source>
        <dbReference type="ARBA" id="ARBA00023015"/>
    </source>
</evidence>
<dbReference type="Gene3D" id="3.40.50.2300">
    <property type="match status" value="1"/>
</dbReference>
<keyword evidence="4" id="KW-0804">Transcription</keyword>
<dbReference type="InterPro" id="IPR039420">
    <property type="entry name" value="WalR-like"/>
</dbReference>
<sequence length="267" mass="28653">MLTVLIVNDQEPRRLGYRLLLDCEPDLSPVGEAAGGAEAVRTATRLRPDVVLIHILKPSTDWIDTIGRLTRGDSPLHPRVLVLTPVGLDGYAWAALAAGADALLPENTAPHEVTAAIRAVAAGGAVITPELTRRLIDTVRRRPPASTAPAAQRIGTLTERERQVLATVARGWSTTEIAEHLSIAPTTVKSHIGRILTKIGARSRVQAVAFAYEAGPPLCAPVARRFLRPVIATLRGSTPVLGLVRAISEATVPDACESRCRRSRRVR</sequence>
<dbReference type="CDD" id="cd17535">
    <property type="entry name" value="REC_NarL-like"/>
    <property type="match status" value="1"/>
</dbReference>
<dbReference type="SUPFAM" id="SSF52172">
    <property type="entry name" value="CheY-like"/>
    <property type="match status" value="1"/>
</dbReference>
<dbReference type="PROSITE" id="PS50043">
    <property type="entry name" value="HTH_LUXR_2"/>
    <property type="match status" value="1"/>
</dbReference>
<keyword evidence="1" id="KW-0597">Phosphoprotein</keyword>
<evidence type="ECO:0000256" key="3">
    <source>
        <dbReference type="ARBA" id="ARBA00023125"/>
    </source>
</evidence>
<dbReference type="Pfam" id="PF00196">
    <property type="entry name" value="GerE"/>
    <property type="match status" value="1"/>
</dbReference>
<dbReference type="GO" id="GO:0003677">
    <property type="term" value="F:DNA binding"/>
    <property type="evidence" value="ECO:0007669"/>
    <property type="project" value="UniProtKB-KW"/>
</dbReference>
<evidence type="ECO:0000256" key="4">
    <source>
        <dbReference type="ARBA" id="ARBA00023163"/>
    </source>
</evidence>
<dbReference type="PROSITE" id="PS00622">
    <property type="entry name" value="HTH_LUXR_1"/>
    <property type="match status" value="1"/>
</dbReference>
<evidence type="ECO:0000313" key="8">
    <source>
        <dbReference type="EMBL" id="MDH6221949.1"/>
    </source>
</evidence>
<dbReference type="SMART" id="SM00421">
    <property type="entry name" value="HTH_LUXR"/>
    <property type="match status" value="1"/>
</dbReference>
<dbReference type="EMBL" id="JARXVH010000028">
    <property type="protein sequence ID" value="MDH6221949.1"/>
    <property type="molecule type" value="Genomic_DNA"/>
</dbReference>
<accession>A0ABT6M062</accession>
<comment type="caution">
    <text evidence="5">Lacks conserved residue(s) required for the propagation of feature annotation.</text>
</comment>
<evidence type="ECO:0000313" key="9">
    <source>
        <dbReference type="Proteomes" id="UP001160499"/>
    </source>
</evidence>
<organism evidence="8 9">
    <name type="scientific">Streptomyces pseudovenezuelae</name>
    <dbReference type="NCBI Taxonomy" id="67350"/>
    <lineage>
        <taxon>Bacteria</taxon>
        <taxon>Bacillati</taxon>
        <taxon>Actinomycetota</taxon>
        <taxon>Actinomycetes</taxon>
        <taxon>Kitasatosporales</taxon>
        <taxon>Streptomycetaceae</taxon>
        <taxon>Streptomyces</taxon>
        <taxon>Streptomyces aurantiacus group</taxon>
    </lineage>
</organism>
<dbReference type="PANTHER" id="PTHR43214">
    <property type="entry name" value="TWO-COMPONENT RESPONSE REGULATOR"/>
    <property type="match status" value="1"/>
</dbReference>
<evidence type="ECO:0000256" key="1">
    <source>
        <dbReference type="ARBA" id="ARBA00022553"/>
    </source>
</evidence>
<dbReference type="SMART" id="SM00448">
    <property type="entry name" value="REC"/>
    <property type="match status" value="1"/>
</dbReference>
<dbReference type="InterPro" id="IPR001789">
    <property type="entry name" value="Sig_transdc_resp-reg_receiver"/>
</dbReference>